<dbReference type="RefSeq" id="WP_145058142.1">
    <property type="nucleotide sequence ID" value="NZ_CP036433.1"/>
</dbReference>
<keyword evidence="3" id="KW-1185">Reference proteome</keyword>
<reference evidence="2 3" key="1">
    <citation type="submission" date="2019-02" db="EMBL/GenBank/DDBJ databases">
        <title>Deep-cultivation of Planctomycetes and their phenomic and genomic characterization uncovers novel biology.</title>
        <authorList>
            <person name="Wiegand S."/>
            <person name="Jogler M."/>
            <person name="Boedeker C."/>
            <person name="Pinto D."/>
            <person name="Vollmers J."/>
            <person name="Rivas-Marin E."/>
            <person name="Kohn T."/>
            <person name="Peeters S.H."/>
            <person name="Heuer A."/>
            <person name="Rast P."/>
            <person name="Oberbeckmann S."/>
            <person name="Bunk B."/>
            <person name="Jeske O."/>
            <person name="Meyerdierks A."/>
            <person name="Storesund J.E."/>
            <person name="Kallscheuer N."/>
            <person name="Luecker S."/>
            <person name="Lage O.M."/>
            <person name="Pohl T."/>
            <person name="Merkel B.J."/>
            <person name="Hornburger P."/>
            <person name="Mueller R.-W."/>
            <person name="Bruemmer F."/>
            <person name="Labrenz M."/>
            <person name="Spormann A.M."/>
            <person name="Op den Camp H."/>
            <person name="Overmann J."/>
            <person name="Amann R."/>
            <person name="Jetten M.S.M."/>
            <person name="Mascher T."/>
            <person name="Medema M.H."/>
            <person name="Devos D.P."/>
            <person name="Kaster A.-K."/>
            <person name="Ovreas L."/>
            <person name="Rohde M."/>
            <person name="Galperin M.Y."/>
            <person name="Jogler C."/>
        </authorList>
    </citation>
    <scope>NUCLEOTIDE SEQUENCE [LARGE SCALE GENOMIC DNA]</scope>
    <source>
        <strain evidence="2 3">Pla85_3_4</strain>
    </source>
</reference>
<sequence precursor="true">MSRLVSSIPCCAATAVLVLGLISSAEAAGKEVVQYRLTEQRTLHLDDAKVAKQYHETMQQLGCETQLDDHGGHVDLTYRCREWREVDFPDHAAAHKWESWLKALRFEVNHTH</sequence>
<keyword evidence="1" id="KW-0732">Signal</keyword>
<evidence type="ECO:0000313" key="2">
    <source>
        <dbReference type="EMBL" id="QDU98688.1"/>
    </source>
</evidence>
<dbReference type="EMBL" id="CP036433">
    <property type="protein sequence ID" value="QDU98688.1"/>
    <property type="molecule type" value="Genomic_DNA"/>
</dbReference>
<gene>
    <name evidence="2" type="ORF">Pla8534_65610</name>
</gene>
<organism evidence="2 3">
    <name type="scientific">Lignipirellula cremea</name>
    <dbReference type="NCBI Taxonomy" id="2528010"/>
    <lineage>
        <taxon>Bacteria</taxon>
        <taxon>Pseudomonadati</taxon>
        <taxon>Planctomycetota</taxon>
        <taxon>Planctomycetia</taxon>
        <taxon>Pirellulales</taxon>
        <taxon>Pirellulaceae</taxon>
        <taxon>Lignipirellula</taxon>
    </lineage>
</organism>
<dbReference type="Proteomes" id="UP000317648">
    <property type="component" value="Chromosome"/>
</dbReference>
<name>A0A518E3L8_9BACT</name>
<feature type="chain" id="PRO_5021758996" evidence="1">
    <location>
        <begin position="28"/>
        <end position="112"/>
    </location>
</feature>
<dbReference type="KEGG" id="lcre:Pla8534_65610"/>
<dbReference type="AlphaFoldDB" id="A0A518E3L8"/>
<evidence type="ECO:0000256" key="1">
    <source>
        <dbReference type="SAM" id="SignalP"/>
    </source>
</evidence>
<accession>A0A518E3L8</accession>
<protein>
    <submittedName>
        <fullName evidence="2">Uncharacterized protein</fullName>
    </submittedName>
</protein>
<proteinExistence type="predicted"/>
<feature type="signal peptide" evidence="1">
    <location>
        <begin position="1"/>
        <end position="27"/>
    </location>
</feature>
<evidence type="ECO:0000313" key="3">
    <source>
        <dbReference type="Proteomes" id="UP000317648"/>
    </source>
</evidence>
<dbReference type="OrthoDB" id="290569at2"/>